<accession>A0AAV1NNA7</accession>
<keyword evidence="7" id="KW-1185">Reference proteome</keyword>
<evidence type="ECO:0000256" key="1">
    <source>
        <dbReference type="ARBA" id="ARBA00004613"/>
    </source>
</evidence>
<gene>
    <name evidence="6" type="ORF">FSCOSCO3_A014767</name>
</gene>
<proteinExistence type="predicted"/>
<dbReference type="GO" id="GO:0005615">
    <property type="term" value="C:extracellular space"/>
    <property type="evidence" value="ECO:0007669"/>
    <property type="project" value="InterPro"/>
</dbReference>
<dbReference type="PANTHER" id="PTHR16776:SF3">
    <property type="entry name" value="EXTRACELLULAR MATRIX PROTEIN 1"/>
    <property type="match status" value="1"/>
</dbReference>
<dbReference type="InterPro" id="IPR020858">
    <property type="entry name" value="Serum_albumin-like"/>
</dbReference>
<dbReference type="Pfam" id="PF05782">
    <property type="entry name" value="ECM1"/>
    <property type="match status" value="2"/>
</dbReference>
<evidence type="ECO:0000256" key="2">
    <source>
        <dbReference type="ARBA" id="ARBA00022525"/>
    </source>
</evidence>
<feature type="region of interest" description="Disordered" evidence="4">
    <location>
        <begin position="81"/>
        <end position="102"/>
    </location>
</feature>
<reference evidence="6 7" key="1">
    <citation type="submission" date="2024-01" db="EMBL/GenBank/DDBJ databases">
        <authorList>
            <person name="Alioto T."/>
            <person name="Alioto T."/>
            <person name="Gomez Garrido J."/>
        </authorList>
    </citation>
    <scope>NUCLEOTIDE SEQUENCE [LARGE SCALE GENOMIC DNA]</scope>
</reference>
<dbReference type="EMBL" id="CAWUFR010000045">
    <property type="protein sequence ID" value="CAK6960698.1"/>
    <property type="molecule type" value="Genomic_DNA"/>
</dbReference>
<name>A0AAV1NNA7_SCOSC</name>
<protein>
    <submittedName>
        <fullName evidence="6">Extracellular matrix protein 1-like</fullName>
    </submittedName>
</protein>
<feature type="compositionally biased region" description="Low complexity" evidence="4">
    <location>
        <begin position="85"/>
        <end position="102"/>
    </location>
</feature>
<dbReference type="Gene3D" id="1.10.246.10">
    <property type="match status" value="3"/>
</dbReference>
<evidence type="ECO:0000313" key="6">
    <source>
        <dbReference type="EMBL" id="CAK6960698.1"/>
    </source>
</evidence>
<sequence length="504" mass="57428">MGSSGALVCAIAFVLTVLSSASTDDRCLYEQCEATFDIDKIMQELQPPDSFMLQKEADLSDLFDPKEFPIEQVLVSPRRDGLNDRGGFAPRGRRPSFGPRSHPPALDYPVQFPLGRPTSDNLQAICLHGDHRPRYPDSYFPTSGFGQQVRRASAINKAESWFSECCKGNQTLGREVTLCCATQAWKQSVSYFCEEDSSVKDRLYHCCRLRGNERLNCFHNDAPNPNYEATEELPVLPLPSSAPFNFDPNTCQRTVMTPYSVRRNRGKKEKKPVTSQKVDIRFPPGRPTAAVIESLCRNQKIRPLYSNKCLPNIGYEWLARQAKTINRMEKGFKQCCKKRQDVVVCAEQKWREELNKFCLHKNSDETSSRCCLDNGENDRFDCFQNISPDPHYNMTSVTEELSLNKICDTHKIIKKKFPVGFPLKHFVDKCCPLSPQDQTDCFGQRLKETSQNLCSSQRIYTSIDHCCRLPVQESPQCISKILMDAITKATNLLRQKKKKRCPIS</sequence>
<dbReference type="GO" id="GO:0007165">
    <property type="term" value="P:signal transduction"/>
    <property type="evidence" value="ECO:0007669"/>
    <property type="project" value="InterPro"/>
</dbReference>
<feature type="chain" id="PRO_5043875166" evidence="5">
    <location>
        <begin position="22"/>
        <end position="504"/>
    </location>
</feature>
<dbReference type="AlphaFoldDB" id="A0AAV1NNA7"/>
<keyword evidence="2" id="KW-0964">Secreted</keyword>
<dbReference type="GO" id="GO:0030500">
    <property type="term" value="P:regulation of bone mineralization"/>
    <property type="evidence" value="ECO:0007669"/>
    <property type="project" value="TreeGrafter"/>
</dbReference>
<evidence type="ECO:0000256" key="5">
    <source>
        <dbReference type="SAM" id="SignalP"/>
    </source>
</evidence>
<comment type="caution">
    <text evidence="6">The sequence shown here is derived from an EMBL/GenBank/DDBJ whole genome shotgun (WGS) entry which is preliminary data.</text>
</comment>
<dbReference type="Proteomes" id="UP001314229">
    <property type="component" value="Unassembled WGS sequence"/>
</dbReference>
<dbReference type="InterPro" id="IPR008605">
    <property type="entry name" value="ECM1"/>
</dbReference>
<organism evidence="6 7">
    <name type="scientific">Scomber scombrus</name>
    <name type="common">Atlantic mackerel</name>
    <name type="synonym">Scomber vernalis</name>
    <dbReference type="NCBI Taxonomy" id="13677"/>
    <lineage>
        <taxon>Eukaryota</taxon>
        <taxon>Metazoa</taxon>
        <taxon>Chordata</taxon>
        <taxon>Craniata</taxon>
        <taxon>Vertebrata</taxon>
        <taxon>Euteleostomi</taxon>
        <taxon>Actinopterygii</taxon>
        <taxon>Neopterygii</taxon>
        <taxon>Teleostei</taxon>
        <taxon>Neoteleostei</taxon>
        <taxon>Acanthomorphata</taxon>
        <taxon>Pelagiaria</taxon>
        <taxon>Scombriformes</taxon>
        <taxon>Scombridae</taxon>
        <taxon>Scomber</taxon>
    </lineage>
</organism>
<evidence type="ECO:0000256" key="3">
    <source>
        <dbReference type="ARBA" id="ARBA00022737"/>
    </source>
</evidence>
<feature type="signal peptide" evidence="5">
    <location>
        <begin position="1"/>
        <end position="21"/>
    </location>
</feature>
<comment type="subcellular location">
    <subcellularLocation>
        <location evidence="1">Secreted</location>
    </subcellularLocation>
</comment>
<keyword evidence="3" id="KW-0677">Repeat</keyword>
<evidence type="ECO:0000256" key="4">
    <source>
        <dbReference type="SAM" id="MobiDB-lite"/>
    </source>
</evidence>
<dbReference type="SUPFAM" id="SSF48552">
    <property type="entry name" value="Serum albumin-like"/>
    <property type="match status" value="3"/>
</dbReference>
<evidence type="ECO:0000313" key="7">
    <source>
        <dbReference type="Proteomes" id="UP001314229"/>
    </source>
</evidence>
<keyword evidence="5" id="KW-0732">Signal</keyword>
<dbReference type="PANTHER" id="PTHR16776">
    <property type="entry name" value="EXTRACELLULAR MATRIX PROTEIN 1"/>
    <property type="match status" value="1"/>
</dbReference>